<reference evidence="4 5" key="1">
    <citation type="submission" date="2019-08" db="EMBL/GenBank/DDBJ databases">
        <title>Bradyrhizobium hipponensis sp. nov., a rhizobium isolated from a Lupinus angustifolius root nodule in Tunisia.</title>
        <authorList>
            <person name="Off K."/>
            <person name="Rejili M."/>
            <person name="Mars M."/>
            <person name="Brachmann A."/>
            <person name="Marin M."/>
        </authorList>
    </citation>
    <scope>NUCLEOTIDE SEQUENCE [LARGE SCALE GENOMIC DNA]</scope>
    <source>
        <strain evidence="4 5">CTAW71</strain>
    </source>
</reference>
<dbReference type="AlphaFoldDB" id="A0A5D3KTG4"/>
<name>A0A5D3KTG4_9BRAD</name>
<dbReference type="InterPro" id="IPR028082">
    <property type="entry name" value="Peripla_BP_I"/>
</dbReference>
<dbReference type="InterPro" id="IPR028081">
    <property type="entry name" value="Leu-bd"/>
</dbReference>
<evidence type="ECO:0000313" key="5">
    <source>
        <dbReference type="Proteomes" id="UP000324758"/>
    </source>
</evidence>
<dbReference type="CDD" id="cd06358">
    <property type="entry name" value="PBP1_NHase"/>
    <property type="match status" value="1"/>
</dbReference>
<dbReference type="RefSeq" id="WP_148771196.1">
    <property type="nucleotide sequence ID" value="NZ_VSSS01000011.1"/>
</dbReference>
<dbReference type="EMBL" id="VSSS01000011">
    <property type="protein sequence ID" value="TYL98719.1"/>
    <property type="molecule type" value="Genomic_DNA"/>
</dbReference>
<keyword evidence="5" id="KW-1185">Reference proteome</keyword>
<protein>
    <submittedName>
        <fullName evidence="4">ABC transporter substrate-binding protein</fullName>
    </submittedName>
</protein>
<dbReference type="PANTHER" id="PTHR47628">
    <property type="match status" value="1"/>
</dbReference>
<evidence type="ECO:0000256" key="2">
    <source>
        <dbReference type="ARBA" id="ARBA00022729"/>
    </source>
</evidence>
<dbReference type="SUPFAM" id="SSF53822">
    <property type="entry name" value="Periplasmic binding protein-like I"/>
    <property type="match status" value="1"/>
</dbReference>
<feature type="domain" description="Leucine-binding protein" evidence="3">
    <location>
        <begin position="4"/>
        <end position="339"/>
    </location>
</feature>
<dbReference type="PANTHER" id="PTHR47628:SF1">
    <property type="entry name" value="ALIPHATIC AMIDASE EXPRESSION-REGULATING PROTEIN"/>
    <property type="match status" value="1"/>
</dbReference>
<sequence length="349" mass="38492">MRSVRICLLIPQSGAAGLWAPSAEACGRLAVDEINKMSGILRRPVELSVVNAGETGASAGRAARDVIEIDGVDGIVGMLPSFARDFVARVTGGRVPFIYTPQFEGHSPTPDVMATGETAEELLAPAIQWLSEAKHARRYFLCGNDYVWPRSSLRIARALIARFGGTVTGEHYLPIGRHDFDEIMERIKATRSDVVLPYFLGFDCIAFNRAFYAAGLSSRVLRFSSAIDETVAYGLDVRETENLYATSSYYASIRSRNNGAFLERYHTAFGDSPPPVNAFGESCYEGIYSLAALMEEAESLDARKLMRLYGRTFQQRTARGDQVRSVVGGRHPIYLAQVDGYDFSIVTRR</sequence>
<keyword evidence="2" id="KW-0732">Signal</keyword>
<evidence type="ECO:0000259" key="3">
    <source>
        <dbReference type="Pfam" id="PF13458"/>
    </source>
</evidence>
<gene>
    <name evidence="4" type="ORF">FXB40_05455</name>
</gene>
<evidence type="ECO:0000256" key="1">
    <source>
        <dbReference type="ARBA" id="ARBA00010062"/>
    </source>
</evidence>
<comment type="caution">
    <text evidence="4">The sequence shown here is derived from an EMBL/GenBank/DDBJ whole genome shotgun (WGS) entry which is preliminary data.</text>
</comment>
<comment type="similarity">
    <text evidence="1">Belongs to the leucine-binding protein family.</text>
</comment>
<dbReference type="OrthoDB" id="9803275at2"/>
<dbReference type="Proteomes" id="UP000324758">
    <property type="component" value="Unassembled WGS sequence"/>
</dbReference>
<evidence type="ECO:0000313" key="4">
    <source>
        <dbReference type="EMBL" id="TYL98719.1"/>
    </source>
</evidence>
<dbReference type="Gene3D" id="3.40.50.2300">
    <property type="match status" value="2"/>
</dbReference>
<organism evidence="4 5">
    <name type="scientific">Bradyrhizobium rifense</name>
    <dbReference type="NCBI Taxonomy" id="515499"/>
    <lineage>
        <taxon>Bacteria</taxon>
        <taxon>Pseudomonadati</taxon>
        <taxon>Pseudomonadota</taxon>
        <taxon>Alphaproteobacteria</taxon>
        <taxon>Hyphomicrobiales</taxon>
        <taxon>Nitrobacteraceae</taxon>
        <taxon>Bradyrhizobium</taxon>
    </lineage>
</organism>
<accession>A0A5D3KTG4</accession>
<dbReference type="Pfam" id="PF13458">
    <property type="entry name" value="Peripla_BP_6"/>
    <property type="match status" value="1"/>
</dbReference>
<proteinExistence type="inferred from homology"/>